<reference evidence="2 3" key="1">
    <citation type="journal article" date="2011" name="Nat. Biotechnol.">
        <title>Comparative genomic analysis of the thermophilic biomass-degrading fungi Myceliophthora thermophila and Thielavia terrestris.</title>
        <authorList>
            <person name="Berka R.M."/>
            <person name="Grigoriev I.V."/>
            <person name="Otillar R."/>
            <person name="Salamov A."/>
            <person name="Grimwood J."/>
            <person name="Reid I."/>
            <person name="Ishmael N."/>
            <person name="John T."/>
            <person name="Darmond C."/>
            <person name="Moisan M.-C."/>
            <person name="Henrissat B."/>
            <person name="Coutinho P.M."/>
            <person name="Lombard V."/>
            <person name="Natvig D.O."/>
            <person name="Lindquist E."/>
            <person name="Schmutz J."/>
            <person name="Lucas S."/>
            <person name="Harris P."/>
            <person name="Powlowski J."/>
            <person name="Bellemare A."/>
            <person name="Taylor D."/>
            <person name="Butler G."/>
            <person name="de Vries R.P."/>
            <person name="Allijn I.E."/>
            <person name="van den Brink J."/>
            <person name="Ushinsky S."/>
            <person name="Storms R."/>
            <person name="Powell A.J."/>
            <person name="Paulsen I.T."/>
            <person name="Elbourne L.D.H."/>
            <person name="Baker S.E."/>
            <person name="Magnuson J."/>
            <person name="LaBoissiere S."/>
            <person name="Clutterbuck A.J."/>
            <person name="Martinez D."/>
            <person name="Wogulis M."/>
            <person name="de Leon A.L."/>
            <person name="Rey M.W."/>
            <person name="Tsang A."/>
        </authorList>
    </citation>
    <scope>NUCLEOTIDE SEQUENCE [LARGE SCALE GENOMIC DNA]</scope>
    <source>
        <strain evidence="3">ATCC 42464 / BCRC 31852 / DSM 1799</strain>
    </source>
</reference>
<evidence type="ECO:0000313" key="2">
    <source>
        <dbReference type="EMBL" id="AEO53116.1"/>
    </source>
</evidence>
<dbReference type="GeneID" id="11511616"/>
<organism evidence="2 3">
    <name type="scientific">Thermothelomyces thermophilus (strain ATCC 42464 / BCRC 31852 / DSM 1799)</name>
    <name type="common">Sporotrichum thermophile</name>
    <dbReference type="NCBI Taxonomy" id="573729"/>
    <lineage>
        <taxon>Eukaryota</taxon>
        <taxon>Fungi</taxon>
        <taxon>Dikarya</taxon>
        <taxon>Ascomycota</taxon>
        <taxon>Pezizomycotina</taxon>
        <taxon>Sordariomycetes</taxon>
        <taxon>Sordariomycetidae</taxon>
        <taxon>Sordariales</taxon>
        <taxon>Chaetomiaceae</taxon>
        <taxon>Thermothelomyces</taxon>
    </lineage>
</organism>
<sequence>MPDVAPAGAKSSRHAMGCMRCHLIKHVGGLSDAALPAAAPWPRQAKCTPAPAPTAVRSWLEEESCSFMTNEGEWRAVVHGEGNDQGEKNAGRKRQVTNDEAYTVGMGKRARHENHRRDTTLPPSRAPAGSIGTLLPSVTE</sequence>
<feature type="region of interest" description="Disordered" evidence="1">
    <location>
        <begin position="79"/>
        <end position="140"/>
    </location>
</feature>
<evidence type="ECO:0000256" key="1">
    <source>
        <dbReference type="SAM" id="MobiDB-lite"/>
    </source>
</evidence>
<dbReference type="HOGENOM" id="CLU_1836512_0_0_1"/>
<proteinExistence type="predicted"/>
<evidence type="ECO:0000313" key="3">
    <source>
        <dbReference type="Proteomes" id="UP000007322"/>
    </source>
</evidence>
<dbReference type="InParanoid" id="G2PZP1"/>
<dbReference type="KEGG" id="mtm:MYCTH_2121946"/>
<dbReference type="EMBL" id="CP003002">
    <property type="protein sequence ID" value="AEO53116.1"/>
    <property type="molecule type" value="Genomic_DNA"/>
</dbReference>
<dbReference type="VEuPathDB" id="FungiDB:MYCTH_2121946"/>
<name>G2PZP1_THET4</name>
<keyword evidence="3" id="KW-1185">Reference proteome</keyword>
<gene>
    <name evidence="2" type="ORF">MYCTH_2121946</name>
</gene>
<protein>
    <submittedName>
        <fullName evidence="2">Uncharacterized protein</fullName>
    </submittedName>
</protein>
<dbReference type="AlphaFoldDB" id="G2PZP1"/>
<dbReference type="Proteomes" id="UP000007322">
    <property type="component" value="Chromosome 1"/>
</dbReference>
<feature type="compositionally biased region" description="Basic and acidic residues" evidence="1">
    <location>
        <begin position="79"/>
        <end position="90"/>
    </location>
</feature>
<accession>G2PZP1</accession>
<dbReference type="RefSeq" id="XP_003658361.1">
    <property type="nucleotide sequence ID" value="XM_003658313.1"/>
</dbReference>